<dbReference type="GO" id="GO:0000139">
    <property type="term" value="C:Golgi membrane"/>
    <property type="evidence" value="ECO:0007669"/>
    <property type="project" value="UniProtKB-SubCell"/>
</dbReference>
<evidence type="ECO:0000259" key="15">
    <source>
        <dbReference type="Pfam" id="PF15711"/>
    </source>
</evidence>
<evidence type="ECO:0000313" key="17">
    <source>
        <dbReference type="RefSeq" id="XP_018018224.2"/>
    </source>
</evidence>
<evidence type="ECO:0000256" key="9">
    <source>
        <dbReference type="ARBA" id="ARBA00022968"/>
    </source>
</evidence>
<dbReference type="GeneID" id="108674766"/>
<keyword evidence="5" id="KW-0328">Glycosyltransferase</keyword>
<keyword evidence="6" id="KW-0808">Transferase</keyword>
<evidence type="ECO:0000256" key="13">
    <source>
        <dbReference type="ARBA" id="ARBA00023211"/>
    </source>
</evidence>
<evidence type="ECO:0000313" key="16">
    <source>
        <dbReference type="Proteomes" id="UP000694843"/>
    </source>
</evidence>
<dbReference type="GO" id="GO:0046872">
    <property type="term" value="F:metal ion binding"/>
    <property type="evidence" value="ECO:0007669"/>
    <property type="project" value="UniProtKB-KW"/>
</dbReference>
<dbReference type="InterPro" id="IPR029044">
    <property type="entry name" value="Nucleotide-diphossugar_trans"/>
</dbReference>
<dbReference type="KEGG" id="hazt:108674766"/>
<keyword evidence="8" id="KW-0479">Metal-binding</keyword>
<keyword evidence="13" id="KW-0464">Manganese</keyword>
<dbReference type="Pfam" id="PF03071">
    <property type="entry name" value="GNT-I"/>
    <property type="match status" value="1"/>
</dbReference>
<sequence>MHMIKRSQHALLASLLLILETLVSARSYFRAAVVKNFNLTMLEGGSFYTRPRRQTFGSRELRETLDWPHYQSLRALQMQHLELTASLNRTLLQITLNGRKILDQPSNGVSDSNKNDTWPYHGVTVVSVSPAGDVKAVDRFQTYHPGQGAQLVRFLQALQPGRLVIFLAVPEWILFLGEEAKKTFRLLGFNLGGHKTCNHEAWIGVAFLDSTLENFGREKRSDMAIYNHEEADFQSWHDSDKEIYTADPRHNDKIPTWLDKESILRKNGDKFHAKASVWTGRVIAEATVTTLRISKPILLNIMLPNKKYKDVACDWHEETTMKEQRHFCTKYDGYDDLCRCRDPFTSKMKYQQPRIKIREKIPFAVVTANSPRKLYRTLRSLLEASGSAQTEILLVIDGIQEETMALAGVLGIAFIVHKPQGEPHSNVRPNTNVRFALESVFDVFPESDKAVILEDDLVVSPDIIRYFQETSWLLDVDPTLLAVNAFSYNSIRGVALDTAALRRVQAYPYYGWMMRRHVARQVVTSWMNDETGDWDKWMLRDNRTSRGRDVLIPEVSRTYHDGGLGVHVSGFYQTIFYERIIVNTDRDAQLQNLTKLQKDAYEAHLAEELRRAQPVVVDVLSSSEKLPRNGTGPIVTYVSAITHHDEQLSFATIMMSLGTYDLDTLEIFGGLMIFNVEGRRLYVVGCPLSVLYCRKDARLVAPTPELHEQVSALVERREQDHLRPFLQQRVRTTKFEREATLSNFINHNTTYQPGDLSPDGKYVITDN</sequence>
<accession>A0A8B7NWQ3</accession>
<evidence type="ECO:0000256" key="14">
    <source>
        <dbReference type="SAM" id="SignalP"/>
    </source>
</evidence>
<dbReference type="GO" id="GO:0016266">
    <property type="term" value="P:protein O-linked glycosylation via N-acetyl-galactosamine"/>
    <property type="evidence" value="ECO:0007669"/>
    <property type="project" value="TreeGrafter"/>
</dbReference>
<evidence type="ECO:0000256" key="7">
    <source>
        <dbReference type="ARBA" id="ARBA00022692"/>
    </source>
</evidence>
<reference evidence="17" key="1">
    <citation type="submission" date="2025-08" db="UniProtKB">
        <authorList>
            <consortium name="RefSeq"/>
        </authorList>
    </citation>
    <scope>IDENTIFICATION</scope>
    <source>
        <tissue evidence="17">Whole organism</tissue>
    </source>
</reference>
<dbReference type="InterPro" id="IPR004139">
    <property type="entry name" value="Glyco_trans_13"/>
</dbReference>
<feature type="signal peptide" evidence="14">
    <location>
        <begin position="1"/>
        <end position="25"/>
    </location>
</feature>
<dbReference type="SUPFAM" id="SSF53448">
    <property type="entry name" value="Nucleotide-diphospho-sugar transferases"/>
    <property type="match status" value="1"/>
</dbReference>
<comment type="cofactor">
    <cofactor evidence="1">
        <name>Mn(2+)</name>
        <dbReference type="ChEBI" id="CHEBI:29035"/>
    </cofactor>
</comment>
<evidence type="ECO:0000256" key="5">
    <source>
        <dbReference type="ARBA" id="ARBA00022676"/>
    </source>
</evidence>
<evidence type="ECO:0000256" key="2">
    <source>
        <dbReference type="ARBA" id="ARBA00004323"/>
    </source>
</evidence>
<dbReference type="OrthoDB" id="6357463at2759"/>
<dbReference type="GO" id="GO:0047223">
    <property type="term" value="F:beta-1,3-galactosyl-O-glycosyl-glycoprotein beta-1,3-N-acetylglucosaminyltransferase activity"/>
    <property type="evidence" value="ECO:0007669"/>
    <property type="project" value="TreeGrafter"/>
</dbReference>
<proteinExistence type="inferred from homology"/>
<feature type="chain" id="PRO_5037894428" evidence="14">
    <location>
        <begin position="26"/>
        <end position="767"/>
    </location>
</feature>
<dbReference type="Pfam" id="PF15711">
    <property type="entry name" value="ILEI"/>
    <property type="match status" value="1"/>
</dbReference>
<dbReference type="PANTHER" id="PTHR46396:SF1">
    <property type="entry name" value="PROTEIN O-LINKED-MANNOSE BETA-1,2-N-ACETYLGLUCOSAMINYLTRANSFERASE 1"/>
    <property type="match status" value="1"/>
</dbReference>
<dbReference type="InterPro" id="IPR052463">
    <property type="entry name" value="O-linked_mannose_GnT"/>
</dbReference>
<dbReference type="AlphaFoldDB" id="A0A8B7NWQ3"/>
<keyword evidence="10" id="KW-1133">Transmembrane helix</keyword>
<keyword evidence="11" id="KW-0333">Golgi apparatus</keyword>
<evidence type="ECO:0000256" key="8">
    <source>
        <dbReference type="ARBA" id="ARBA00022723"/>
    </source>
</evidence>
<dbReference type="RefSeq" id="XP_018018224.2">
    <property type="nucleotide sequence ID" value="XM_018162735.2"/>
</dbReference>
<evidence type="ECO:0000256" key="10">
    <source>
        <dbReference type="ARBA" id="ARBA00022989"/>
    </source>
</evidence>
<dbReference type="InterPro" id="IPR039477">
    <property type="entry name" value="ILEI/PANDER_dom"/>
</dbReference>
<evidence type="ECO:0000256" key="4">
    <source>
        <dbReference type="ARBA" id="ARBA00006492"/>
    </source>
</evidence>
<dbReference type="PANTHER" id="PTHR46396">
    <property type="entry name" value="PROTEIN O-LINKED-MANNOSE BETA-1,2-N-ACETYLGLUCOSAMINYLTRANSFERASE 1"/>
    <property type="match status" value="1"/>
</dbReference>
<evidence type="ECO:0000256" key="11">
    <source>
        <dbReference type="ARBA" id="ARBA00023034"/>
    </source>
</evidence>
<dbReference type="UniPathway" id="UPA00378"/>
<gene>
    <name evidence="17" type="primary">LOC108674766</name>
</gene>
<comment type="pathway">
    <text evidence="3">Protein modification; protein glycosylation.</text>
</comment>
<comment type="similarity">
    <text evidence="4">Belongs to the glycosyltransferase 13 family.</text>
</comment>
<evidence type="ECO:0000256" key="1">
    <source>
        <dbReference type="ARBA" id="ARBA00001936"/>
    </source>
</evidence>
<name>A0A8B7NWQ3_HYAAZ</name>
<dbReference type="Proteomes" id="UP000694843">
    <property type="component" value="Unplaced"/>
</dbReference>
<keyword evidence="7" id="KW-0812">Transmembrane</keyword>
<evidence type="ECO:0000256" key="3">
    <source>
        <dbReference type="ARBA" id="ARBA00004922"/>
    </source>
</evidence>
<keyword evidence="12" id="KW-0472">Membrane</keyword>
<evidence type="ECO:0000256" key="6">
    <source>
        <dbReference type="ARBA" id="ARBA00022679"/>
    </source>
</evidence>
<protein>
    <submittedName>
        <fullName evidence="17">Protein O-linked-mannose beta-1,2-N-acetylglucosaminyltransferase 1</fullName>
    </submittedName>
</protein>
<keyword evidence="16" id="KW-1185">Reference proteome</keyword>
<organism evidence="16 17">
    <name type="scientific">Hyalella azteca</name>
    <name type="common">Amphipod</name>
    <dbReference type="NCBI Taxonomy" id="294128"/>
    <lineage>
        <taxon>Eukaryota</taxon>
        <taxon>Metazoa</taxon>
        <taxon>Ecdysozoa</taxon>
        <taxon>Arthropoda</taxon>
        <taxon>Crustacea</taxon>
        <taxon>Multicrustacea</taxon>
        <taxon>Malacostraca</taxon>
        <taxon>Eumalacostraca</taxon>
        <taxon>Peracarida</taxon>
        <taxon>Amphipoda</taxon>
        <taxon>Senticaudata</taxon>
        <taxon>Talitrida</taxon>
        <taxon>Talitroidea</taxon>
        <taxon>Hyalellidae</taxon>
        <taxon>Hyalella</taxon>
    </lineage>
</organism>
<comment type="subcellular location">
    <subcellularLocation>
        <location evidence="2">Golgi apparatus membrane</location>
        <topology evidence="2">Single-pass type II membrane protein</topology>
    </subcellularLocation>
</comment>
<feature type="domain" description="ILEI/PANDER" evidence="15">
    <location>
        <begin position="122"/>
        <end position="193"/>
    </location>
</feature>
<keyword evidence="14" id="KW-0732">Signal</keyword>
<keyword evidence="9" id="KW-0735">Signal-anchor</keyword>
<evidence type="ECO:0000256" key="12">
    <source>
        <dbReference type="ARBA" id="ARBA00023136"/>
    </source>
</evidence>
<dbReference type="Gene3D" id="3.90.550.10">
    <property type="entry name" value="Spore Coat Polysaccharide Biosynthesis Protein SpsA, Chain A"/>
    <property type="match status" value="1"/>
</dbReference>